<dbReference type="Proteomes" id="UP000019277">
    <property type="component" value="Unassembled WGS sequence"/>
</dbReference>
<name>W7IQV3_9PSEU</name>
<keyword evidence="3" id="KW-1185">Reference proteome</keyword>
<dbReference type="eggNOG" id="COG2910">
    <property type="taxonomic scope" value="Bacteria"/>
</dbReference>
<organism evidence="2 3">
    <name type="scientific">Actinokineospora spheciospongiae</name>
    <dbReference type="NCBI Taxonomy" id="909613"/>
    <lineage>
        <taxon>Bacteria</taxon>
        <taxon>Bacillati</taxon>
        <taxon>Actinomycetota</taxon>
        <taxon>Actinomycetes</taxon>
        <taxon>Pseudonocardiales</taxon>
        <taxon>Pseudonocardiaceae</taxon>
        <taxon>Actinokineospora</taxon>
    </lineage>
</organism>
<proteinExistence type="predicted"/>
<protein>
    <submittedName>
        <fullName evidence="2">Rrf2-linked NADH-flavin reductase</fullName>
    </submittedName>
</protein>
<comment type="caution">
    <text evidence="2">The sequence shown here is derived from an EMBL/GenBank/DDBJ whole genome shotgun (WGS) entry which is preliminary data.</text>
</comment>
<dbReference type="PANTHER" id="PTHR43355:SF2">
    <property type="entry name" value="FLAVIN REDUCTASE (NADPH)"/>
    <property type="match status" value="1"/>
</dbReference>
<dbReference type="OrthoDB" id="3191258at2"/>
<dbReference type="InterPro" id="IPR051606">
    <property type="entry name" value="Polyketide_Oxido-like"/>
</dbReference>
<dbReference type="InterPro" id="IPR016040">
    <property type="entry name" value="NAD(P)-bd_dom"/>
</dbReference>
<dbReference type="SUPFAM" id="SSF51735">
    <property type="entry name" value="NAD(P)-binding Rossmann-fold domains"/>
    <property type="match status" value="1"/>
</dbReference>
<dbReference type="PATRIC" id="fig|909613.9.peg.1501"/>
<dbReference type="Gene3D" id="3.40.50.720">
    <property type="entry name" value="NAD(P)-binding Rossmann-like Domain"/>
    <property type="match status" value="1"/>
</dbReference>
<dbReference type="InterPro" id="IPR036291">
    <property type="entry name" value="NAD(P)-bd_dom_sf"/>
</dbReference>
<accession>W7IQV3</accession>
<sequence length="214" mass="22320">MRIAVVGATGMAGSRIAAEAVRRGHTVSGFSRSGGSGGTVEGVTAVTADATDPGAMARVAARHDVIVLATRQAPGAEDDVTSPVTTVLDAALGFGRRVVVIGGAGPLRSPDSDRLVVDDPRFVPPRWRTTAQASVDQFNACLAHPANWTYLSPPALFEPGERTGAYRRGGNRILVDTDGTSQISADDLAVAALDEIEDPEPGLRHFTVARWTPP</sequence>
<feature type="domain" description="NAD(P)-binding" evidence="1">
    <location>
        <begin position="7"/>
        <end position="199"/>
    </location>
</feature>
<evidence type="ECO:0000313" key="2">
    <source>
        <dbReference type="EMBL" id="EWC63275.1"/>
    </source>
</evidence>
<gene>
    <name evidence="2" type="ORF">UO65_1489</name>
</gene>
<dbReference type="PANTHER" id="PTHR43355">
    <property type="entry name" value="FLAVIN REDUCTASE (NADPH)"/>
    <property type="match status" value="1"/>
</dbReference>
<dbReference type="AlphaFoldDB" id="W7IQV3"/>
<evidence type="ECO:0000259" key="1">
    <source>
        <dbReference type="Pfam" id="PF13460"/>
    </source>
</evidence>
<dbReference type="Pfam" id="PF13460">
    <property type="entry name" value="NAD_binding_10"/>
    <property type="match status" value="1"/>
</dbReference>
<dbReference type="GO" id="GO:0016646">
    <property type="term" value="F:oxidoreductase activity, acting on the CH-NH group of donors, NAD or NADP as acceptor"/>
    <property type="evidence" value="ECO:0007669"/>
    <property type="project" value="TreeGrafter"/>
</dbReference>
<dbReference type="RefSeq" id="WP_035279914.1">
    <property type="nucleotide sequence ID" value="NZ_AYXG01000051.1"/>
</dbReference>
<reference evidence="2 3" key="1">
    <citation type="journal article" date="2014" name="Genome Announc.">
        <title>Draft Genome Sequence of the Antitrypanosomally Active Sponge-Associated Bacterium Actinokineospora sp. Strain EG49.</title>
        <authorList>
            <person name="Harjes J."/>
            <person name="Ryu T."/>
            <person name="Abdelmohsen U.R."/>
            <person name="Moitinho-Silva L."/>
            <person name="Horn H."/>
            <person name="Ravasi T."/>
            <person name="Hentschel U."/>
        </authorList>
    </citation>
    <scope>NUCLEOTIDE SEQUENCE [LARGE SCALE GENOMIC DNA]</scope>
    <source>
        <strain evidence="2 3">EG49</strain>
    </source>
</reference>
<evidence type="ECO:0000313" key="3">
    <source>
        <dbReference type="Proteomes" id="UP000019277"/>
    </source>
</evidence>
<dbReference type="STRING" id="909613.UO65_1489"/>
<dbReference type="EMBL" id="AYXG01000051">
    <property type="protein sequence ID" value="EWC63275.1"/>
    <property type="molecule type" value="Genomic_DNA"/>
</dbReference>